<organism evidence="3 4">
    <name type="scientific">Microbispora siamensis</name>
    <dbReference type="NCBI Taxonomy" id="564413"/>
    <lineage>
        <taxon>Bacteria</taxon>
        <taxon>Bacillati</taxon>
        <taxon>Actinomycetota</taxon>
        <taxon>Actinomycetes</taxon>
        <taxon>Streptosporangiales</taxon>
        <taxon>Streptosporangiaceae</taxon>
        <taxon>Microbispora</taxon>
    </lineage>
</organism>
<feature type="transmembrane region" description="Helical" evidence="2">
    <location>
        <begin position="44"/>
        <end position="63"/>
    </location>
</feature>
<evidence type="ECO:0000256" key="2">
    <source>
        <dbReference type="SAM" id="Phobius"/>
    </source>
</evidence>
<keyword evidence="2" id="KW-1133">Transmembrane helix</keyword>
<evidence type="ECO:0000313" key="3">
    <source>
        <dbReference type="EMBL" id="GIH66136.1"/>
    </source>
</evidence>
<evidence type="ECO:0000313" key="4">
    <source>
        <dbReference type="Proteomes" id="UP000660454"/>
    </source>
</evidence>
<sequence length="72" mass="7268">MYETVFASPTPKKTKKTKAAQVENTPGGGAATGGGGDAGPDARLFVLTGTALMLAAGAGGLVLRARRRPVRQ</sequence>
<evidence type="ECO:0008006" key="5">
    <source>
        <dbReference type="Google" id="ProtNLM"/>
    </source>
</evidence>
<dbReference type="Proteomes" id="UP000660454">
    <property type="component" value="Unassembled WGS sequence"/>
</dbReference>
<feature type="region of interest" description="Disordered" evidence="1">
    <location>
        <begin position="1"/>
        <end position="39"/>
    </location>
</feature>
<gene>
    <name evidence="3" type="ORF">Msi02_69530</name>
</gene>
<reference evidence="3 4" key="1">
    <citation type="submission" date="2021-01" db="EMBL/GenBank/DDBJ databases">
        <title>Whole genome shotgun sequence of Microbispora siamensis NBRC 104113.</title>
        <authorList>
            <person name="Komaki H."/>
            <person name="Tamura T."/>
        </authorList>
    </citation>
    <scope>NUCLEOTIDE SEQUENCE [LARGE SCALE GENOMIC DNA]</scope>
    <source>
        <strain evidence="3 4">NBRC 104113</strain>
    </source>
</reference>
<evidence type="ECO:0000256" key="1">
    <source>
        <dbReference type="SAM" id="MobiDB-lite"/>
    </source>
</evidence>
<comment type="caution">
    <text evidence="3">The sequence shown here is derived from an EMBL/GenBank/DDBJ whole genome shotgun (WGS) entry which is preliminary data.</text>
</comment>
<keyword evidence="4" id="KW-1185">Reference proteome</keyword>
<protein>
    <recommendedName>
        <fullName evidence="5">Gram-positive cocci surface proteins LPxTG domain-containing protein</fullName>
    </recommendedName>
</protein>
<keyword evidence="2" id="KW-0812">Transmembrane</keyword>
<keyword evidence="2" id="KW-0472">Membrane</keyword>
<accession>A0ABQ4GXJ6</accession>
<dbReference type="EMBL" id="BOOF01000049">
    <property type="protein sequence ID" value="GIH66136.1"/>
    <property type="molecule type" value="Genomic_DNA"/>
</dbReference>
<name>A0ABQ4GXJ6_9ACTN</name>
<proteinExistence type="predicted"/>
<feature type="compositionally biased region" description="Gly residues" evidence="1">
    <location>
        <begin position="26"/>
        <end position="38"/>
    </location>
</feature>